<sequence length="186" mass="20539">MNLHAPALFDEPEEEGSGGAYWEIAAQSSPTHDAADLNVPVVFRRQPRPISARQRVAYRSGLLLLILSKFNRNAAKLENIHLLTWATRSSRTRRILIAWLSGHTSARLVGYRTDPELPVTISLAIVDGLVSPTGNGQRVKLTDKGVLLANMIDSERDLFRLEKEFLARLGALSDASIARRMGGVSR</sequence>
<protein>
    <recommendedName>
        <fullName evidence="3">Winged helix-turn-helix transcriptional regulator</fullName>
    </recommendedName>
</protein>
<dbReference type="Proteomes" id="UP001602119">
    <property type="component" value="Unassembled WGS sequence"/>
</dbReference>
<name>A0ABW6VKV7_MICFU</name>
<evidence type="ECO:0000313" key="1">
    <source>
        <dbReference type="EMBL" id="MFF4779586.1"/>
    </source>
</evidence>
<accession>A0ABW6VKV7</accession>
<keyword evidence="2" id="KW-1185">Reference proteome</keyword>
<evidence type="ECO:0008006" key="3">
    <source>
        <dbReference type="Google" id="ProtNLM"/>
    </source>
</evidence>
<organism evidence="1 2">
    <name type="scientific">Microtetraspora fusca</name>
    <dbReference type="NCBI Taxonomy" id="1997"/>
    <lineage>
        <taxon>Bacteria</taxon>
        <taxon>Bacillati</taxon>
        <taxon>Actinomycetota</taxon>
        <taxon>Actinomycetes</taxon>
        <taxon>Streptosporangiales</taxon>
        <taxon>Streptosporangiaceae</taxon>
        <taxon>Microtetraspora</taxon>
    </lineage>
</organism>
<gene>
    <name evidence="1" type="ORF">ACFY05_42905</name>
</gene>
<comment type="caution">
    <text evidence="1">The sequence shown here is derived from an EMBL/GenBank/DDBJ whole genome shotgun (WGS) entry which is preliminary data.</text>
</comment>
<evidence type="ECO:0000313" key="2">
    <source>
        <dbReference type="Proteomes" id="UP001602119"/>
    </source>
</evidence>
<reference evidence="1 2" key="1">
    <citation type="submission" date="2024-10" db="EMBL/GenBank/DDBJ databases">
        <title>The Natural Products Discovery Center: Release of the First 8490 Sequenced Strains for Exploring Actinobacteria Biosynthetic Diversity.</title>
        <authorList>
            <person name="Kalkreuter E."/>
            <person name="Kautsar S.A."/>
            <person name="Yang D."/>
            <person name="Bader C.D."/>
            <person name="Teijaro C.N."/>
            <person name="Fluegel L."/>
            <person name="Davis C.M."/>
            <person name="Simpson J.R."/>
            <person name="Lauterbach L."/>
            <person name="Steele A.D."/>
            <person name="Gui C."/>
            <person name="Meng S."/>
            <person name="Li G."/>
            <person name="Viehrig K."/>
            <person name="Ye F."/>
            <person name="Su P."/>
            <person name="Kiefer A.F."/>
            <person name="Nichols A."/>
            <person name="Cepeda A.J."/>
            <person name="Yan W."/>
            <person name="Fan B."/>
            <person name="Jiang Y."/>
            <person name="Adhikari A."/>
            <person name="Zheng C.-J."/>
            <person name="Schuster L."/>
            <person name="Cowan T.M."/>
            <person name="Smanski M.J."/>
            <person name="Chevrette M.G."/>
            <person name="De Carvalho L.P.S."/>
            <person name="Shen B."/>
        </authorList>
    </citation>
    <scope>NUCLEOTIDE SEQUENCE [LARGE SCALE GENOMIC DNA]</scope>
    <source>
        <strain evidence="1 2">NPDC001281</strain>
    </source>
</reference>
<proteinExistence type="predicted"/>
<dbReference type="RefSeq" id="WP_387348368.1">
    <property type="nucleotide sequence ID" value="NZ_JBIAXI010000056.1"/>
</dbReference>
<dbReference type="EMBL" id="JBIAXI010000056">
    <property type="protein sequence ID" value="MFF4779586.1"/>
    <property type="molecule type" value="Genomic_DNA"/>
</dbReference>